<evidence type="ECO:0000256" key="1">
    <source>
        <dbReference type="SAM" id="MobiDB-lite"/>
    </source>
</evidence>
<evidence type="ECO:0000313" key="2">
    <source>
        <dbReference type="EMBL" id="NYJ37310.1"/>
    </source>
</evidence>
<dbReference type="InterPro" id="IPR007995">
    <property type="entry name" value="DUF742"/>
</dbReference>
<dbReference type="EMBL" id="JACCFS010000001">
    <property type="protein sequence ID" value="NYJ37310.1"/>
    <property type="molecule type" value="Genomic_DNA"/>
</dbReference>
<comment type="caution">
    <text evidence="2">The sequence shown here is derived from an EMBL/GenBank/DDBJ whole genome shotgun (WGS) entry which is preliminary data.</text>
</comment>
<keyword evidence="2" id="KW-0240">DNA-directed RNA polymerase</keyword>
<protein>
    <submittedName>
        <fullName evidence="2">DNA-directed RNA polymerase specialized sigma24 family protein</fullName>
    </submittedName>
</protein>
<feature type="compositionally biased region" description="Pro residues" evidence="1">
    <location>
        <begin position="17"/>
        <end position="30"/>
    </location>
</feature>
<dbReference type="RefSeq" id="WP_179827925.1">
    <property type="nucleotide sequence ID" value="NZ_JACCFS010000001.1"/>
</dbReference>
<accession>A0A7Z0ES53</accession>
<keyword evidence="2" id="KW-0804">Transcription</keyword>
<organism evidence="2 3">
    <name type="scientific">Nocardiopsis aegyptia</name>
    <dbReference type="NCBI Taxonomy" id="220378"/>
    <lineage>
        <taxon>Bacteria</taxon>
        <taxon>Bacillati</taxon>
        <taxon>Actinomycetota</taxon>
        <taxon>Actinomycetes</taxon>
        <taxon>Streptosporangiales</taxon>
        <taxon>Nocardiopsidaceae</taxon>
        <taxon>Nocardiopsis</taxon>
    </lineage>
</organism>
<name>A0A7Z0ES53_9ACTN</name>
<dbReference type="Proteomes" id="UP000572051">
    <property type="component" value="Unassembled WGS sequence"/>
</dbReference>
<dbReference type="AlphaFoldDB" id="A0A7Z0ES53"/>
<feature type="region of interest" description="Disordered" evidence="1">
    <location>
        <begin position="1"/>
        <end position="38"/>
    </location>
</feature>
<feature type="compositionally biased region" description="Basic and acidic residues" evidence="1">
    <location>
        <begin position="1"/>
        <end position="10"/>
    </location>
</feature>
<dbReference type="Pfam" id="PF05331">
    <property type="entry name" value="DUF742"/>
    <property type="match status" value="1"/>
</dbReference>
<proteinExistence type="predicted"/>
<dbReference type="PANTHER" id="PTHR36221">
    <property type="entry name" value="DUF742 DOMAIN-CONTAINING PROTEIN"/>
    <property type="match status" value="1"/>
</dbReference>
<evidence type="ECO:0000313" key="3">
    <source>
        <dbReference type="Proteomes" id="UP000572051"/>
    </source>
</evidence>
<gene>
    <name evidence="2" type="ORF">HNR10_005191</name>
</gene>
<reference evidence="2 3" key="1">
    <citation type="submission" date="2020-07" db="EMBL/GenBank/DDBJ databases">
        <title>Sequencing the genomes of 1000 actinobacteria strains.</title>
        <authorList>
            <person name="Klenk H.-P."/>
        </authorList>
    </citation>
    <scope>NUCLEOTIDE SEQUENCE [LARGE SCALE GENOMIC DNA]</scope>
    <source>
        <strain evidence="2 3">DSM 44442</strain>
    </source>
</reference>
<sequence>MRGDGAEARHVVGHVPDPTPPVAPRSPEPPTVAEEEETERFLRPYAVEAGTVDRPAADAAEPQDDVDMLTLLVAARLPGEREALRPERETILLRAVRARTLAELAAEVRLPVGQVRSIVARMIADGSLQRCGPSRPLERQDILHAVLVGLRSL</sequence>
<keyword evidence="3" id="KW-1185">Reference proteome</keyword>
<dbReference type="PANTHER" id="PTHR36221:SF1">
    <property type="entry name" value="DUF742 DOMAIN-CONTAINING PROTEIN"/>
    <property type="match status" value="1"/>
</dbReference>
<dbReference type="GO" id="GO:0000428">
    <property type="term" value="C:DNA-directed RNA polymerase complex"/>
    <property type="evidence" value="ECO:0007669"/>
    <property type="project" value="UniProtKB-KW"/>
</dbReference>